<dbReference type="GO" id="GO:0046872">
    <property type="term" value="F:metal ion binding"/>
    <property type="evidence" value="ECO:0007669"/>
    <property type="project" value="UniProtKB-KW"/>
</dbReference>
<protein>
    <submittedName>
        <fullName evidence="13">Bfd724cf-dd17-42e5-91e6-a316cf6c4bc6</fullName>
    </submittedName>
</protein>
<keyword evidence="6" id="KW-0460">Magnesium</keyword>
<dbReference type="GO" id="GO:0006310">
    <property type="term" value="P:DNA recombination"/>
    <property type="evidence" value="ECO:0007669"/>
    <property type="project" value="UniProtKB-KW"/>
</dbReference>
<evidence type="ECO:0000313" key="14">
    <source>
        <dbReference type="Proteomes" id="UP000624404"/>
    </source>
</evidence>
<evidence type="ECO:0000256" key="7">
    <source>
        <dbReference type="ARBA" id="ARBA00022908"/>
    </source>
</evidence>
<keyword evidence="2" id="KW-0540">Nuclease</keyword>
<dbReference type="InterPro" id="IPR039537">
    <property type="entry name" value="Retrotran_Ty1/copia-like"/>
</dbReference>
<keyword evidence="7" id="KW-0229">DNA integration</keyword>
<sequence length="421" mass="47830">MVDRRNHIYITSTDGIPKEMHSKTQCKILEWWTFAGFKYKSNTVIRKDVPDTSNSNLELASLAIDLGSFSSETERNHLQNCWTLDNANDTHVTNSAGGSIKTRDGTVNDTILAGANRFPGKKDMENWSIFDRVTWDLIVIKPAYNGDQYASHFQCTTCRLHIVYTHRTKAESVDLIEQFFELVKTQFKSKVRFFHCDGETTLGRQFEEICQRRGVIIEKIASYTLAQNGALKRADAILVRKARSILIGAKLPVSLWKEAFKCAAYLENRIPKKQLMYRSAHEMTRGQAPSYANLHPFGCQAYVLNKSIPKKENMEPRAHIEYLVCSILWRYKGRSHDDQADRPTNQSTEKPDYELSENIQDPTDRTHSPTTSSPNIETTPRTATLIPSNTRNTAERAEEISGNLSSTNILPNMTLTPRTCG</sequence>
<dbReference type="GO" id="GO:0003887">
    <property type="term" value="F:DNA-directed DNA polymerase activity"/>
    <property type="evidence" value="ECO:0007669"/>
    <property type="project" value="UniProtKB-KW"/>
</dbReference>
<evidence type="ECO:0000256" key="11">
    <source>
        <dbReference type="ARBA" id="ARBA00023172"/>
    </source>
</evidence>
<name>A0A8H2ZQX6_9HELO</name>
<keyword evidence="10" id="KW-0238">DNA-binding</keyword>
<evidence type="ECO:0000256" key="8">
    <source>
        <dbReference type="ARBA" id="ARBA00022918"/>
    </source>
</evidence>
<comment type="caution">
    <text evidence="13">The sequence shown here is derived from an EMBL/GenBank/DDBJ whole genome shotgun (WGS) entry which is preliminary data.</text>
</comment>
<evidence type="ECO:0000256" key="3">
    <source>
        <dbReference type="ARBA" id="ARBA00022723"/>
    </source>
</evidence>
<keyword evidence="4" id="KW-0255">Endonuclease</keyword>
<evidence type="ECO:0000256" key="1">
    <source>
        <dbReference type="ARBA" id="ARBA00022695"/>
    </source>
</evidence>
<accession>A0A8H2ZQX6</accession>
<keyword evidence="8" id="KW-0695">RNA-directed DNA polymerase</keyword>
<dbReference type="GO" id="GO:0003964">
    <property type="term" value="F:RNA-directed DNA polymerase activity"/>
    <property type="evidence" value="ECO:0007669"/>
    <property type="project" value="UniProtKB-KW"/>
</dbReference>
<dbReference type="Proteomes" id="UP000624404">
    <property type="component" value="Unassembled WGS sequence"/>
</dbReference>
<keyword evidence="9" id="KW-0808">Transferase</keyword>
<dbReference type="AlphaFoldDB" id="A0A8H2ZQX6"/>
<dbReference type="GO" id="GO:0015074">
    <property type="term" value="P:DNA integration"/>
    <property type="evidence" value="ECO:0007669"/>
    <property type="project" value="UniProtKB-KW"/>
</dbReference>
<evidence type="ECO:0000256" key="6">
    <source>
        <dbReference type="ARBA" id="ARBA00022842"/>
    </source>
</evidence>
<evidence type="ECO:0000256" key="5">
    <source>
        <dbReference type="ARBA" id="ARBA00022801"/>
    </source>
</evidence>
<dbReference type="SUPFAM" id="SSF53098">
    <property type="entry name" value="Ribonuclease H-like"/>
    <property type="match status" value="1"/>
</dbReference>
<keyword evidence="9" id="KW-0239">DNA-directed DNA polymerase</keyword>
<dbReference type="Gene3D" id="3.30.420.10">
    <property type="entry name" value="Ribonuclease H-like superfamily/Ribonuclease H"/>
    <property type="match status" value="1"/>
</dbReference>
<gene>
    <name evidence="13" type="ORF">SCLTRI_LOCUS3177</name>
</gene>
<dbReference type="PANTHER" id="PTHR42648">
    <property type="entry name" value="TRANSPOSASE, PUTATIVE-RELATED"/>
    <property type="match status" value="1"/>
</dbReference>
<dbReference type="EMBL" id="CAJHIA010000010">
    <property type="protein sequence ID" value="CAD6443385.1"/>
    <property type="molecule type" value="Genomic_DNA"/>
</dbReference>
<dbReference type="InterPro" id="IPR012337">
    <property type="entry name" value="RNaseH-like_sf"/>
</dbReference>
<evidence type="ECO:0000313" key="13">
    <source>
        <dbReference type="EMBL" id="CAD6443385.1"/>
    </source>
</evidence>
<keyword evidence="3" id="KW-0479">Metal-binding</keyword>
<evidence type="ECO:0000256" key="12">
    <source>
        <dbReference type="SAM" id="MobiDB-lite"/>
    </source>
</evidence>
<dbReference type="OrthoDB" id="3544839at2759"/>
<evidence type="ECO:0000256" key="2">
    <source>
        <dbReference type="ARBA" id="ARBA00022722"/>
    </source>
</evidence>
<keyword evidence="14" id="KW-1185">Reference proteome</keyword>
<keyword evidence="11" id="KW-0233">DNA recombination</keyword>
<keyword evidence="1" id="KW-0548">Nucleotidyltransferase</keyword>
<feature type="compositionally biased region" description="Polar residues" evidence="12">
    <location>
        <begin position="402"/>
        <end position="421"/>
    </location>
</feature>
<evidence type="ECO:0000256" key="4">
    <source>
        <dbReference type="ARBA" id="ARBA00022759"/>
    </source>
</evidence>
<dbReference type="PANTHER" id="PTHR42648:SF11">
    <property type="entry name" value="TRANSPOSON TY4-P GAG-POL POLYPROTEIN"/>
    <property type="match status" value="1"/>
</dbReference>
<dbReference type="GO" id="GO:0003677">
    <property type="term" value="F:DNA binding"/>
    <property type="evidence" value="ECO:0007669"/>
    <property type="project" value="UniProtKB-KW"/>
</dbReference>
<feature type="region of interest" description="Disordered" evidence="12">
    <location>
        <begin position="335"/>
        <end position="421"/>
    </location>
</feature>
<organism evidence="13 14">
    <name type="scientific">Sclerotinia trifoliorum</name>
    <dbReference type="NCBI Taxonomy" id="28548"/>
    <lineage>
        <taxon>Eukaryota</taxon>
        <taxon>Fungi</taxon>
        <taxon>Dikarya</taxon>
        <taxon>Ascomycota</taxon>
        <taxon>Pezizomycotina</taxon>
        <taxon>Leotiomycetes</taxon>
        <taxon>Helotiales</taxon>
        <taxon>Sclerotiniaceae</taxon>
        <taxon>Sclerotinia</taxon>
    </lineage>
</organism>
<evidence type="ECO:0000256" key="10">
    <source>
        <dbReference type="ARBA" id="ARBA00023125"/>
    </source>
</evidence>
<dbReference type="InterPro" id="IPR036397">
    <property type="entry name" value="RNaseH_sf"/>
</dbReference>
<evidence type="ECO:0000256" key="9">
    <source>
        <dbReference type="ARBA" id="ARBA00022932"/>
    </source>
</evidence>
<keyword evidence="5" id="KW-0378">Hydrolase</keyword>
<proteinExistence type="predicted"/>
<feature type="compositionally biased region" description="Polar residues" evidence="12">
    <location>
        <begin position="368"/>
        <end position="392"/>
    </location>
</feature>
<dbReference type="GO" id="GO:0016787">
    <property type="term" value="F:hydrolase activity"/>
    <property type="evidence" value="ECO:0007669"/>
    <property type="project" value="UniProtKB-KW"/>
</dbReference>
<reference evidence="13" key="1">
    <citation type="submission" date="2020-10" db="EMBL/GenBank/DDBJ databases">
        <authorList>
            <person name="Kusch S."/>
        </authorList>
    </citation>
    <scope>NUCLEOTIDE SEQUENCE</scope>
    <source>
        <strain evidence="13">SwB9</strain>
    </source>
</reference>
<dbReference type="GO" id="GO:0004519">
    <property type="term" value="F:endonuclease activity"/>
    <property type="evidence" value="ECO:0007669"/>
    <property type="project" value="UniProtKB-KW"/>
</dbReference>